<dbReference type="AlphaFoldDB" id="K0KHG7"/>
<dbReference type="PANTHER" id="PTHR15715:SF37">
    <property type="entry name" value="LD47843P"/>
    <property type="match status" value="1"/>
</dbReference>
<feature type="compositionally biased region" description="Low complexity" evidence="2">
    <location>
        <begin position="88"/>
        <end position="127"/>
    </location>
</feature>
<dbReference type="GO" id="GO:0005737">
    <property type="term" value="C:cytoplasm"/>
    <property type="evidence" value="ECO:0007669"/>
    <property type="project" value="TreeGrafter"/>
</dbReference>
<dbReference type="Pfam" id="PF00498">
    <property type="entry name" value="FHA"/>
    <property type="match status" value="1"/>
</dbReference>
<dbReference type="Gene3D" id="2.60.200.20">
    <property type="match status" value="1"/>
</dbReference>
<keyword evidence="3" id="KW-0812">Transmembrane</keyword>
<dbReference type="PROSITE" id="PS50006">
    <property type="entry name" value="FHA_DOMAIN"/>
    <property type="match status" value="1"/>
</dbReference>
<comment type="caution">
    <text evidence="5">The sequence shown here is derived from an EMBL/GenBank/DDBJ whole genome shotgun (WGS) entry which is preliminary data.</text>
</comment>
<dbReference type="EMBL" id="CAIF01000026">
    <property type="protein sequence ID" value="CCH41622.1"/>
    <property type="molecule type" value="Genomic_DNA"/>
</dbReference>
<accession>K0KHG7</accession>
<feature type="domain" description="FHA" evidence="4">
    <location>
        <begin position="165"/>
        <end position="221"/>
    </location>
</feature>
<feature type="compositionally biased region" description="Polar residues" evidence="2">
    <location>
        <begin position="1"/>
        <end position="21"/>
    </location>
</feature>
<keyword evidence="3" id="KW-0472">Membrane</keyword>
<evidence type="ECO:0000259" key="4">
    <source>
        <dbReference type="PROSITE" id="PS50006"/>
    </source>
</evidence>
<evidence type="ECO:0000256" key="1">
    <source>
        <dbReference type="SAM" id="Coils"/>
    </source>
</evidence>
<sequence>MEVANRTHNNNLPHEQNGNGHHNQRHDNHLAPPSDTLDLEIGFESKPNRARSNSKVYRQTLPPPPPPASSSKSSKSSTNGGVVPPPSSTTTANSSSAARNSIDRAPSANSLSSSSSSSPVPSSSSIPLLKRSYSREQYTSILRLSSLNGTFDRKTLNIPTFPDILQLGRPNSSQKAPSIDNGYFDSKVISRNQAALFIKDDQIFIKDSNSSNGTFVNNVKIAKETAIKENDVIDLGIDIDANQMKQQHHRKISCKVEKIFTIPLTNNNNIESILYDLNHSDQIQAEESKEVSPFDAAFFGDVTTDLDDLAMGMNHDFLSGIFVNNNIGTSSNLTISVKILMDLIHQEKMSNLKLQSIERFLENYKIELSRGEQTAKIRQMKRDLDENKRFAERTAFQMKELEEQYEDLSNRLREDKQIIYDKSNRIKELENENINHKKSIARDLETKIDEHERLLNDKQKEIDELKSNKQTLQSNYESNLKTLEEKISTNNDNYSILEKKYEKLLESRDLVQTKSDLINMIFISLAIVIMGLLILNVF</sequence>
<evidence type="ECO:0000313" key="6">
    <source>
        <dbReference type="Proteomes" id="UP000009328"/>
    </source>
</evidence>
<evidence type="ECO:0000313" key="5">
    <source>
        <dbReference type="EMBL" id="CCH41622.1"/>
    </source>
</evidence>
<dbReference type="InterPro" id="IPR051176">
    <property type="entry name" value="Cent_Immune-Sig_Mod"/>
</dbReference>
<gene>
    <name evidence="5" type="ORF">BN7_1163</name>
</gene>
<dbReference type="eggNOG" id="KOG3872">
    <property type="taxonomic scope" value="Eukaryota"/>
</dbReference>
<feature type="region of interest" description="Disordered" evidence="2">
    <location>
        <begin position="1"/>
        <end position="127"/>
    </location>
</feature>
<feature type="coiled-coil region" evidence="1">
    <location>
        <begin position="391"/>
        <end position="500"/>
    </location>
</feature>
<dbReference type="HOGENOM" id="CLU_506419_0_0_1"/>
<dbReference type="Proteomes" id="UP000009328">
    <property type="component" value="Unassembled WGS sequence"/>
</dbReference>
<keyword evidence="1" id="KW-0175">Coiled coil</keyword>
<proteinExistence type="predicted"/>
<dbReference type="PANTHER" id="PTHR15715">
    <property type="entry name" value="CENTROSOMAL PROTEIN OF 170 KDA"/>
    <property type="match status" value="1"/>
</dbReference>
<dbReference type="InterPro" id="IPR000253">
    <property type="entry name" value="FHA_dom"/>
</dbReference>
<feature type="transmembrane region" description="Helical" evidence="3">
    <location>
        <begin position="517"/>
        <end position="537"/>
    </location>
</feature>
<name>K0KHG7_WICCF</name>
<keyword evidence="3" id="KW-1133">Transmembrane helix</keyword>
<dbReference type="InParanoid" id="K0KHG7"/>
<keyword evidence="6" id="KW-1185">Reference proteome</keyword>
<dbReference type="SUPFAM" id="SSF49879">
    <property type="entry name" value="SMAD/FHA domain"/>
    <property type="match status" value="1"/>
</dbReference>
<evidence type="ECO:0000256" key="2">
    <source>
        <dbReference type="SAM" id="MobiDB-lite"/>
    </source>
</evidence>
<dbReference type="FunCoup" id="K0KHG7">
    <property type="interactions" value="123"/>
</dbReference>
<dbReference type="STRING" id="1206466.K0KHG7"/>
<dbReference type="SMART" id="SM00240">
    <property type="entry name" value="FHA"/>
    <property type="match status" value="1"/>
</dbReference>
<evidence type="ECO:0000256" key="3">
    <source>
        <dbReference type="SAM" id="Phobius"/>
    </source>
</evidence>
<dbReference type="InterPro" id="IPR008984">
    <property type="entry name" value="SMAD_FHA_dom_sf"/>
</dbReference>
<organism evidence="5 6">
    <name type="scientific">Wickerhamomyces ciferrii (strain ATCC 14091 / BCRC 22168 / CBS 111 / JCM 3599 / NBRC 0793 / NRRL Y-1031 F-60-10)</name>
    <name type="common">Yeast</name>
    <name type="synonym">Pichia ciferrii</name>
    <dbReference type="NCBI Taxonomy" id="1206466"/>
    <lineage>
        <taxon>Eukaryota</taxon>
        <taxon>Fungi</taxon>
        <taxon>Dikarya</taxon>
        <taxon>Ascomycota</taxon>
        <taxon>Saccharomycotina</taxon>
        <taxon>Saccharomycetes</taxon>
        <taxon>Phaffomycetales</taxon>
        <taxon>Wickerhamomycetaceae</taxon>
        <taxon>Wickerhamomyces</taxon>
    </lineage>
</organism>
<reference evidence="5 6" key="1">
    <citation type="journal article" date="2012" name="Eukaryot. Cell">
        <title>Draft genome sequence of Wickerhamomyces ciferrii NRRL Y-1031 F-60-10.</title>
        <authorList>
            <person name="Schneider J."/>
            <person name="Andrea H."/>
            <person name="Blom J."/>
            <person name="Jaenicke S."/>
            <person name="Ruckert C."/>
            <person name="Schorsch C."/>
            <person name="Szczepanowski R."/>
            <person name="Farwick M."/>
            <person name="Goesmann A."/>
            <person name="Puhler A."/>
            <person name="Schaffer S."/>
            <person name="Tauch A."/>
            <person name="Kohler T."/>
            <person name="Brinkrolf K."/>
        </authorList>
    </citation>
    <scope>NUCLEOTIDE SEQUENCE [LARGE SCALE GENOMIC DNA]</scope>
    <source>
        <strain evidence="6">ATCC 14091 / BCRC 22168 / CBS 111 / JCM 3599 / NBRC 0793 / NRRL Y-1031 F-60-10</strain>
    </source>
</reference>
<protein>
    <submittedName>
        <fullName evidence="5">Vacuolar protein sorting-associated protein</fullName>
    </submittedName>
</protein>